<keyword evidence="3" id="KW-1185">Reference proteome</keyword>
<accession>A0ABY1S4Y4</accession>
<keyword evidence="1" id="KW-0472">Membrane</keyword>
<feature type="transmembrane region" description="Helical" evidence="1">
    <location>
        <begin position="7"/>
        <end position="26"/>
    </location>
</feature>
<sequence>MRYSKKEFLKSIVLSILVILSIYLYYKIYFDYKTEDIVKLALAYKEEQSQQQLLKKAKEILVSPKEMYLNISKNIALRILSNQNEYLQVVSKFIEGIERGFVKREVEVSTKNLNIDFFKSGRYLIFCYDYPVNLNVFLYELTRRTTDKIPKGFEFDKIFIKEDSNATIVYFFNSQKQIAILQKFDQFGFLPLERVIEKNLSIIYSWADGLGFTEIAKNDVLIPIEFSDIQFSEIKIKDSSFKKEWIVRRLFPDTILTRKNILKDGDIAITDERKMLVFKNDRGFEFEYTEKTFGDRVDSVCDTLMFYLKTFYTDEDLRVFSLKTEKEGNFTIKLGLRTSGIDIASSDEEYCVEIEVKSGRIYRISGYIFDIIKVRTSQIKVEGIAAIDTLKERKGDIFIEDIDIEYVLGGASSYPYWKIKTQNGVAFVETIK</sequence>
<dbReference type="EMBL" id="FXXC01000001">
    <property type="protein sequence ID" value="SMR90957.1"/>
    <property type="molecule type" value="Genomic_DNA"/>
</dbReference>
<keyword evidence="1" id="KW-1133">Transmembrane helix</keyword>
<evidence type="ECO:0000256" key="1">
    <source>
        <dbReference type="SAM" id="Phobius"/>
    </source>
</evidence>
<name>A0ABY1S4Y4_CALBS</name>
<evidence type="ECO:0000313" key="2">
    <source>
        <dbReference type="EMBL" id="SMR90957.1"/>
    </source>
</evidence>
<keyword evidence="1" id="KW-0812">Transmembrane</keyword>
<dbReference type="Proteomes" id="UP000196803">
    <property type="component" value="Unassembled WGS sequence"/>
</dbReference>
<gene>
    <name evidence="2" type="ORF">SAMN05216240_0175</name>
</gene>
<evidence type="ECO:0000313" key="3">
    <source>
        <dbReference type="Proteomes" id="UP000196803"/>
    </source>
</evidence>
<reference evidence="2 3" key="1">
    <citation type="submission" date="2017-05" db="EMBL/GenBank/DDBJ databases">
        <authorList>
            <person name="Varghese N."/>
            <person name="Submissions S."/>
        </authorList>
    </citation>
    <scope>NUCLEOTIDE SEQUENCE [LARGE SCALE GENOMIC DNA]</scope>
    <source>
        <strain evidence="2 3">MACB1020</strain>
    </source>
</reference>
<dbReference type="RefSeq" id="WP_015906722.1">
    <property type="nucleotide sequence ID" value="NZ_FUZJ01000001.1"/>
</dbReference>
<proteinExistence type="predicted"/>
<protein>
    <submittedName>
        <fullName evidence="2">YycH protein</fullName>
    </submittedName>
</protein>
<organism evidence="2 3">
    <name type="scientific">Caldicellulosiruptor bescii</name>
    <name type="common">Anaerocellum thermophilum</name>
    <dbReference type="NCBI Taxonomy" id="31899"/>
    <lineage>
        <taxon>Bacteria</taxon>
        <taxon>Bacillati</taxon>
        <taxon>Bacillota</taxon>
        <taxon>Bacillota incertae sedis</taxon>
        <taxon>Caldicellulosiruptorales</taxon>
        <taxon>Caldicellulosiruptoraceae</taxon>
        <taxon>Caldicellulosiruptor</taxon>
    </lineage>
</organism>
<dbReference type="GeneID" id="31771458"/>
<comment type="caution">
    <text evidence="2">The sequence shown here is derived from an EMBL/GenBank/DDBJ whole genome shotgun (WGS) entry which is preliminary data.</text>
</comment>